<evidence type="ECO:0000256" key="1">
    <source>
        <dbReference type="SAM" id="Coils"/>
    </source>
</evidence>
<dbReference type="GO" id="GO:0008270">
    <property type="term" value="F:zinc ion binding"/>
    <property type="evidence" value="ECO:0007669"/>
    <property type="project" value="InterPro"/>
</dbReference>
<dbReference type="InterPro" id="IPR001841">
    <property type="entry name" value="Znf_RING"/>
</dbReference>
<dbReference type="AlphaFoldDB" id="A0A7D9ING2"/>
<dbReference type="PROSITE" id="PS51270">
    <property type="entry name" value="ZF_CTCHY"/>
    <property type="match status" value="1"/>
</dbReference>
<dbReference type="Proteomes" id="UP001152795">
    <property type="component" value="Unassembled WGS sequence"/>
</dbReference>
<evidence type="ECO:0000313" key="3">
    <source>
        <dbReference type="EMBL" id="CAB4009453.1"/>
    </source>
</evidence>
<proteinExistence type="predicted"/>
<dbReference type="Gene3D" id="3.30.40.10">
    <property type="entry name" value="Zinc/RING finger domain, C3HC4 (zinc finger)"/>
    <property type="match status" value="1"/>
</dbReference>
<dbReference type="PANTHER" id="PTHR21319">
    <property type="entry name" value="RING FINGER AND CHY ZINC FINGER DOMAIN-CONTAINING PROTEIN 1"/>
    <property type="match status" value="1"/>
</dbReference>
<dbReference type="PROSITE" id="PS51266">
    <property type="entry name" value="ZF_CHY"/>
    <property type="match status" value="1"/>
</dbReference>
<gene>
    <name evidence="3" type="ORF">PACLA_8A050673</name>
</gene>
<feature type="coiled-coil region" evidence="1">
    <location>
        <begin position="276"/>
        <end position="335"/>
    </location>
</feature>
<dbReference type="InterPro" id="IPR037274">
    <property type="entry name" value="Znf_CHY_sf"/>
</dbReference>
<dbReference type="SUPFAM" id="SSF161219">
    <property type="entry name" value="CHY zinc finger-like"/>
    <property type="match status" value="1"/>
</dbReference>
<dbReference type="PANTHER" id="PTHR21319:SF53">
    <property type="entry name" value="RING FINGER AND CHY ZINC FINGER DOMAIN-CONTAINING PROTEIN 1"/>
    <property type="match status" value="1"/>
</dbReference>
<feature type="compositionally biased region" description="Polar residues" evidence="2">
    <location>
        <begin position="658"/>
        <end position="684"/>
    </location>
</feature>
<reference evidence="3" key="1">
    <citation type="submission" date="2020-04" db="EMBL/GenBank/DDBJ databases">
        <authorList>
            <person name="Alioto T."/>
            <person name="Alioto T."/>
            <person name="Gomez Garrido J."/>
        </authorList>
    </citation>
    <scope>NUCLEOTIDE SEQUENCE</scope>
    <source>
        <strain evidence="3">A484AB</strain>
    </source>
</reference>
<dbReference type="PROSITE" id="PS50168">
    <property type="entry name" value="DED"/>
    <property type="match status" value="1"/>
</dbReference>
<feature type="compositionally biased region" description="Polar residues" evidence="2">
    <location>
        <begin position="380"/>
        <end position="400"/>
    </location>
</feature>
<sequence length="885" mass="100337">MFNMIFSISVSRCMNKMASSKNLTNLCLDVLYNYGKTITNHISKSEERRVQSTLQRLMKVFKLWNQLIFIRRYKNDNIKWNIVIQDVNNPDSVTLTLCLASTEEFERFKAFLRHLNSNWFQDIKVQKLDNDFLSFLVTSPAPVLLHIFPRDPANLDEHSSFSTSKSSNVKTVSQIISLQVKDFCLCILNEPEKLSRDAGEKRQTKETTRSQSTDEYRVLRKIGNDMLATDFYYHNTPSDVLLEQLTQAYISVSNDSQNSQSEENWLASDSYSYQSAQKQSSKIERLEAENVKLKRIIETLSHEIKTKTTLSQLQINELIEENKKMVITLAKKEAEIQETFLELGRLSVELTRIQNEKKKEELFNKTYKFHSASTQTSGISEWSTTSLDSRASSDQTTEVGHNQVENRHGQESLNETASLTDIPHTAVDGNIHNNYKLLLLRISHALLAEDVLKLKQWVESQFEVDTSGSVSAILLELDRKKIITITDLSRLKKFFEDNLRYDFVYLIDSYLLGEYSQLKISKPSERSFSRGGNAQNGLASQRFGHLPSAQWPSRSTARGHFTGPADQSRGTAPGFQRQFQGSRANSREIGDTAGISSSTQHATQRSVARNGPGSDTRRPHPLPQTSTSSAKETLISSTASQGVVVTDGARREDAEVQASGSTVRGDQVNTSRNSNPGSNGQKLSKFQPPDADEDDNWLCSHYKRRCYVKFECCNKFWPCHRCHNNQSTCGRRKLKSRDTKQLKCAACGLEQPFAHYCSRCNAKFARYFCGLCKHLTGTDDNPYHCEKCGICRIHGDRSFHCDVCGVCLDVQLRGNHRCRAGSAHDECCICLEDAFTGCQILPCSHKVHKECATQMIRSGITRCPICRESFAHKLERRPHPSKKPP</sequence>
<dbReference type="GO" id="GO:0005634">
    <property type="term" value="C:nucleus"/>
    <property type="evidence" value="ECO:0007669"/>
    <property type="project" value="TreeGrafter"/>
</dbReference>
<dbReference type="InterPro" id="IPR017921">
    <property type="entry name" value="Znf_CTCHY"/>
</dbReference>
<keyword evidence="4" id="KW-1185">Reference proteome</keyword>
<dbReference type="InterPro" id="IPR037275">
    <property type="entry name" value="Znf_CTCHY_sf"/>
</dbReference>
<feature type="compositionally biased region" description="Polar residues" evidence="2">
    <location>
        <begin position="594"/>
        <end position="607"/>
    </location>
</feature>
<keyword evidence="1" id="KW-0175">Coiled coil</keyword>
<name>A0A7D9ING2_PARCT</name>
<dbReference type="OrthoDB" id="411372at2759"/>
<dbReference type="Pfam" id="PF13639">
    <property type="entry name" value="zf-RING_2"/>
    <property type="match status" value="1"/>
</dbReference>
<dbReference type="GO" id="GO:0016567">
    <property type="term" value="P:protein ubiquitination"/>
    <property type="evidence" value="ECO:0007669"/>
    <property type="project" value="TreeGrafter"/>
</dbReference>
<protein>
    <submittedName>
        <fullName evidence="3">RING finger and CHY zinc finger domain-containing 1-like, partial</fullName>
    </submittedName>
</protein>
<evidence type="ECO:0000313" key="4">
    <source>
        <dbReference type="Proteomes" id="UP001152795"/>
    </source>
</evidence>
<dbReference type="EMBL" id="CACRXK020006457">
    <property type="protein sequence ID" value="CAB4009453.1"/>
    <property type="molecule type" value="Genomic_DNA"/>
</dbReference>
<feature type="region of interest" description="Disordered" evidence="2">
    <location>
        <begin position="545"/>
        <end position="690"/>
    </location>
</feature>
<comment type="caution">
    <text evidence="3">The sequence shown here is derived from an EMBL/GenBank/DDBJ whole genome shotgun (WGS) entry which is preliminary data.</text>
</comment>
<dbReference type="InterPro" id="IPR008913">
    <property type="entry name" value="Znf_CHY"/>
</dbReference>
<dbReference type="SUPFAM" id="SSF57850">
    <property type="entry name" value="RING/U-box"/>
    <property type="match status" value="1"/>
</dbReference>
<evidence type="ECO:0000256" key="2">
    <source>
        <dbReference type="SAM" id="MobiDB-lite"/>
    </source>
</evidence>
<dbReference type="Pfam" id="PF05495">
    <property type="entry name" value="zf-CHY"/>
    <property type="match status" value="1"/>
</dbReference>
<dbReference type="GO" id="GO:0006511">
    <property type="term" value="P:ubiquitin-dependent protein catabolic process"/>
    <property type="evidence" value="ECO:0007669"/>
    <property type="project" value="TreeGrafter"/>
</dbReference>
<organism evidence="3 4">
    <name type="scientific">Paramuricea clavata</name>
    <name type="common">Red gorgonian</name>
    <name type="synonym">Violescent sea-whip</name>
    <dbReference type="NCBI Taxonomy" id="317549"/>
    <lineage>
        <taxon>Eukaryota</taxon>
        <taxon>Metazoa</taxon>
        <taxon>Cnidaria</taxon>
        <taxon>Anthozoa</taxon>
        <taxon>Octocorallia</taxon>
        <taxon>Malacalcyonacea</taxon>
        <taxon>Plexauridae</taxon>
        <taxon>Paramuricea</taxon>
    </lineage>
</organism>
<feature type="region of interest" description="Disordered" evidence="2">
    <location>
        <begin position="380"/>
        <end position="414"/>
    </location>
</feature>
<accession>A0A7D9ING2</accession>
<dbReference type="SMART" id="SM00184">
    <property type="entry name" value="RING"/>
    <property type="match status" value="1"/>
</dbReference>
<dbReference type="InterPro" id="IPR001875">
    <property type="entry name" value="DED_dom"/>
</dbReference>
<feature type="compositionally biased region" description="Polar residues" evidence="2">
    <location>
        <begin position="623"/>
        <end position="643"/>
    </location>
</feature>
<dbReference type="PROSITE" id="PS50089">
    <property type="entry name" value="ZF_RING_2"/>
    <property type="match status" value="1"/>
</dbReference>
<dbReference type="InterPro" id="IPR013083">
    <property type="entry name" value="Znf_RING/FYVE/PHD"/>
</dbReference>
<dbReference type="GO" id="GO:0061630">
    <property type="term" value="F:ubiquitin protein ligase activity"/>
    <property type="evidence" value="ECO:0007669"/>
    <property type="project" value="TreeGrafter"/>
</dbReference>
<dbReference type="SUPFAM" id="SSF161245">
    <property type="entry name" value="Zinc hairpin stack"/>
    <property type="match status" value="1"/>
</dbReference>
<dbReference type="GO" id="GO:0042981">
    <property type="term" value="P:regulation of apoptotic process"/>
    <property type="evidence" value="ECO:0007669"/>
    <property type="project" value="InterPro"/>
</dbReference>